<protein>
    <submittedName>
        <fullName evidence="2">Outer membrane protein with beta-barrel domain</fullName>
    </submittedName>
</protein>
<organism evidence="2 3">
    <name type="scientific">Mangrovibacterium marinum</name>
    <dbReference type="NCBI Taxonomy" id="1639118"/>
    <lineage>
        <taxon>Bacteria</taxon>
        <taxon>Pseudomonadati</taxon>
        <taxon>Bacteroidota</taxon>
        <taxon>Bacteroidia</taxon>
        <taxon>Marinilabiliales</taxon>
        <taxon>Prolixibacteraceae</taxon>
        <taxon>Mangrovibacterium</taxon>
    </lineage>
</organism>
<dbReference type="Pfam" id="PF13568">
    <property type="entry name" value="OMP_b-brl_2"/>
    <property type="match status" value="1"/>
</dbReference>
<feature type="domain" description="Outer membrane protein beta-barrel" evidence="1">
    <location>
        <begin position="9"/>
        <end position="190"/>
    </location>
</feature>
<name>A0A2T5BZG2_9BACT</name>
<evidence type="ECO:0000259" key="1">
    <source>
        <dbReference type="Pfam" id="PF13568"/>
    </source>
</evidence>
<dbReference type="EMBL" id="QAAD01000014">
    <property type="protein sequence ID" value="PTN07673.1"/>
    <property type="molecule type" value="Genomic_DNA"/>
</dbReference>
<evidence type="ECO:0000313" key="3">
    <source>
        <dbReference type="Proteomes" id="UP000243525"/>
    </source>
</evidence>
<proteinExistence type="predicted"/>
<dbReference type="AlphaFoldDB" id="A0A2T5BZG2"/>
<gene>
    <name evidence="2" type="ORF">C8N47_11416</name>
</gene>
<comment type="caution">
    <text evidence="2">The sequence shown here is derived from an EMBL/GenBank/DDBJ whole genome shotgun (WGS) entry which is preliminary data.</text>
</comment>
<evidence type="ECO:0000313" key="2">
    <source>
        <dbReference type="EMBL" id="PTN07673.1"/>
    </source>
</evidence>
<dbReference type="Proteomes" id="UP000243525">
    <property type="component" value="Unassembled WGS sequence"/>
</dbReference>
<dbReference type="InterPro" id="IPR025665">
    <property type="entry name" value="Beta-barrel_OMP_2"/>
</dbReference>
<accession>A0A2T5BZG2</accession>
<sequence length="211" mass="23493">MLLISATGFSQTPFQLSFTASPSVNWMSPAGQDVKNNKSKMGYEFGVHGDFYFDPEMRYAFTTGLLVSQTGGELTYDVAGESFNFAGVSINSGRSIRYRLKYIEIPYALKMRTRNFYRWRYWGLFGLSSSINISAKGDSSDKQLDKADISKEVKLFNTALNLGLGGEYDLGERNSLIVGVIYKDGFMDITKNSLGGKTTVNSLTFKLSLVF</sequence>
<keyword evidence="3" id="KW-1185">Reference proteome</keyword>
<reference evidence="2 3" key="1">
    <citation type="submission" date="2018-04" db="EMBL/GenBank/DDBJ databases">
        <title>Genomic Encyclopedia of Archaeal and Bacterial Type Strains, Phase II (KMG-II): from individual species to whole genera.</title>
        <authorList>
            <person name="Goeker M."/>
        </authorList>
    </citation>
    <scope>NUCLEOTIDE SEQUENCE [LARGE SCALE GENOMIC DNA]</scope>
    <source>
        <strain evidence="2 3">DSM 28823</strain>
    </source>
</reference>